<evidence type="ECO:0000256" key="1">
    <source>
        <dbReference type="ARBA" id="ARBA00007257"/>
    </source>
</evidence>
<evidence type="ECO:0000256" key="3">
    <source>
        <dbReference type="ARBA" id="ARBA00022729"/>
    </source>
</evidence>
<evidence type="ECO:0000256" key="4">
    <source>
        <dbReference type="SAM" id="Phobius"/>
    </source>
</evidence>
<dbReference type="PANTHER" id="PTHR36108:SF13">
    <property type="entry name" value="COLOSSIN-B-RELATED"/>
    <property type="match status" value="1"/>
</dbReference>
<dbReference type="InterPro" id="IPR013783">
    <property type="entry name" value="Ig-like_fold"/>
</dbReference>
<comment type="similarity">
    <text evidence="1">Belongs to the serine-aspartate repeat-containing protein (SDr) family.</text>
</comment>
<keyword evidence="4" id="KW-1133">Transmembrane helix</keyword>
<name>A0A5K1J853_9ACTN</name>
<sequence>MMTSRNIKRKRMMAGAILSICLAALLAMPLVARAAGDNGWQIVSGRYDSSHQTSEGIAAGQLANYGWVESPDGGVRLTKTVEPTGVEDEFIVHLSVDTCAVASQQTDYYTFFTTAPYDGVTSNWAHGMTPGTVTGSVNGSGIDVTGDPNSGYGKSGVFDIQYPAGKTIAKNVRLSWSKGNNTTIFLKLDDSHYVLMGVQVNTGSNNTVVLSDEAYNLINEKIKGQVKPGPAPTLNSVTDVMGNNIEYLGSASADAGTASFDNASSTLTWNPQYSNSAKKVVEEPVYDYDYTEGGAVGKLTITQRTWYYGAASLTYKVRLKTGEGFASSYDPGKISNPYNTNDHATLDYTYSSYSKDDNQFHEHPNAICDFPKPQVKGITYDLCLGKRDATLDEALAGATFRLTRAWTDSDGVAHSDVVSDSLISGADGSVKMTGLSWGRYTLVEIAAPSGFVLPPEAQTTHTFDLCYTTGADGLEPSWVSSKSDHRAMSSGTFIWIDNERVKTDVYLHKVDASHTTRPVRGASFKLYYDSLDGKHDNGDGVFDPKDDALVSEGTTDEQGTVSFAQLTVGTYFLVETRAPAGYQINSDVYRIRVFDVAGQAGGAAGNMIQVGKADGSDMRAPDTPNTITVADKPIPSIPSTGGPGVVGLVAAGGCLSATGAGALLGVLGRRRRRR</sequence>
<dbReference type="GO" id="GO:0005975">
    <property type="term" value="P:carbohydrate metabolic process"/>
    <property type="evidence" value="ECO:0007669"/>
    <property type="project" value="UniProtKB-ARBA"/>
</dbReference>
<accession>A0A5K1J853</accession>
<dbReference type="RefSeq" id="WP_152076794.1">
    <property type="nucleotide sequence ID" value="NZ_CAAKNU010000106.1"/>
</dbReference>
<dbReference type="PANTHER" id="PTHR36108">
    <property type="entry name" value="COLOSSIN-B-RELATED"/>
    <property type="match status" value="1"/>
</dbReference>
<feature type="transmembrane region" description="Helical" evidence="4">
    <location>
        <begin position="645"/>
        <end position="667"/>
    </location>
</feature>
<feature type="signal peptide" evidence="5">
    <location>
        <begin position="1"/>
        <end position="34"/>
    </location>
</feature>
<proteinExistence type="inferred from homology"/>
<evidence type="ECO:0000256" key="2">
    <source>
        <dbReference type="ARBA" id="ARBA00022525"/>
    </source>
</evidence>
<dbReference type="EMBL" id="CABWIE010000030">
    <property type="protein sequence ID" value="VWL99429.1"/>
    <property type="molecule type" value="Genomic_DNA"/>
</dbReference>
<organism evidence="7 8">
    <name type="scientific">Collinsella aerofaciens</name>
    <dbReference type="NCBI Taxonomy" id="74426"/>
    <lineage>
        <taxon>Bacteria</taxon>
        <taxon>Bacillati</taxon>
        <taxon>Actinomycetota</taxon>
        <taxon>Coriobacteriia</taxon>
        <taxon>Coriobacteriales</taxon>
        <taxon>Coriobacteriaceae</taxon>
        <taxon>Collinsella</taxon>
    </lineage>
</organism>
<evidence type="ECO:0000313" key="8">
    <source>
        <dbReference type="Proteomes" id="UP000361836"/>
    </source>
</evidence>
<feature type="chain" id="PRO_5023900546" evidence="5">
    <location>
        <begin position="35"/>
        <end position="674"/>
    </location>
</feature>
<protein>
    <submittedName>
        <fullName evidence="7">Cna protein B-type domain protein</fullName>
    </submittedName>
</protein>
<keyword evidence="4" id="KW-0812">Transmembrane</keyword>
<dbReference type="AlphaFoldDB" id="A0A5K1J853"/>
<feature type="domain" description="SpaA-like prealbumin fold" evidence="6">
    <location>
        <begin position="384"/>
        <end position="458"/>
    </location>
</feature>
<keyword evidence="2" id="KW-0964">Secreted</keyword>
<dbReference type="Proteomes" id="UP000361836">
    <property type="component" value="Unassembled WGS sequence"/>
</dbReference>
<evidence type="ECO:0000256" key="5">
    <source>
        <dbReference type="SAM" id="SignalP"/>
    </source>
</evidence>
<dbReference type="Pfam" id="PF17802">
    <property type="entry name" value="SpaA"/>
    <property type="match status" value="2"/>
</dbReference>
<dbReference type="Gene3D" id="2.60.40.10">
    <property type="entry name" value="Immunoglobulins"/>
    <property type="match status" value="2"/>
</dbReference>
<evidence type="ECO:0000313" key="7">
    <source>
        <dbReference type="EMBL" id="VWL99429.1"/>
    </source>
</evidence>
<gene>
    <name evidence="7" type="ORF">KCJAJFAP_00631</name>
</gene>
<evidence type="ECO:0000259" key="6">
    <source>
        <dbReference type="Pfam" id="PF17802"/>
    </source>
</evidence>
<dbReference type="InterPro" id="IPR041033">
    <property type="entry name" value="SpaA_PFL_dom_1"/>
</dbReference>
<keyword evidence="4" id="KW-0472">Membrane</keyword>
<keyword evidence="3 5" id="KW-0732">Signal</keyword>
<feature type="domain" description="SpaA-like prealbumin fold" evidence="6">
    <location>
        <begin position="505"/>
        <end position="593"/>
    </location>
</feature>
<reference evidence="7 8" key="1">
    <citation type="submission" date="2019-10" db="EMBL/GenBank/DDBJ databases">
        <authorList>
            <person name="Wolf R A."/>
        </authorList>
    </citation>
    <scope>NUCLEOTIDE SEQUENCE [LARGE SCALE GENOMIC DNA]</scope>
    <source>
        <strain evidence="7">Collinsella_aerofaciens_MC2</strain>
    </source>
</reference>
<keyword evidence="8" id="KW-1185">Reference proteome</keyword>